<name>A0A1Y0IUF9_9BACL</name>
<feature type="domain" description="Glycosyl transferase family 1" evidence="1">
    <location>
        <begin position="276"/>
        <end position="444"/>
    </location>
</feature>
<organism evidence="3 4">
    <name type="scientific">Tumebacillus avium</name>
    <dbReference type="NCBI Taxonomy" id="1903704"/>
    <lineage>
        <taxon>Bacteria</taxon>
        <taxon>Bacillati</taxon>
        <taxon>Bacillota</taxon>
        <taxon>Bacilli</taxon>
        <taxon>Bacillales</taxon>
        <taxon>Alicyclobacillaceae</taxon>
        <taxon>Tumebacillus</taxon>
    </lineage>
</organism>
<dbReference type="RefSeq" id="WP_087458315.1">
    <property type="nucleotide sequence ID" value="NZ_CP021434.1"/>
</dbReference>
<dbReference type="NCBIfam" id="NF038011">
    <property type="entry name" value="PelF"/>
    <property type="match status" value="1"/>
</dbReference>
<dbReference type="Pfam" id="PF00534">
    <property type="entry name" value="Glycos_transf_1"/>
    <property type="match status" value="1"/>
</dbReference>
<dbReference type="AlphaFoldDB" id="A0A1Y0IUF9"/>
<dbReference type="PANTHER" id="PTHR12526">
    <property type="entry name" value="GLYCOSYLTRANSFERASE"/>
    <property type="match status" value="1"/>
</dbReference>
<dbReference type="Pfam" id="PF11997">
    <property type="entry name" value="DUF3492"/>
    <property type="match status" value="1"/>
</dbReference>
<dbReference type="GO" id="GO:0016757">
    <property type="term" value="F:glycosyltransferase activity"/>
    <property type="evidence" value="ECO:0007669"/>
    <property type="project" value="InterPro"/>
</dbReference>
<sequence length="468" mass="53163">MKVTLLLEGTYPYVQGGVSSWTHQLIRTISDCEFSIVYIGATRQPDAKYKYELPPNVSGVQEIYLHDQDEVSGGLWRWKKRDRDEMRHFFKTGELPSRETLLTVRSKRHTPTVEAILEEKWAWDVTLEVYRELPNAPALVDFVWNWRSMWLPMLRLLRAPLPPGQLMHAASTGYAGWYGAVMQRLTGLPLIITEHGIYTREREEEIVRAEWVSMPLKSWWNAFFARVGLAGYDGAKFVTTLSQGNQRAQLHYGVEPGKMRLIPNGVNPDLFAHIHPTPDRPFTVGAILRVVPIKDVKTLLRAMAVVLRQKPDAKLMLIGPQDEDKEYYEECLALIDSLGIASAVIWTGPVNILHYLSQLDCILLTSISEGQPLVMLEAMAAGLPIVATDVGACRELIEGFDGDELGDCGYVTKLMTPDDTGAALLKLAGDRELRLEMGRIGRERVRRYYTLRQVMREYRKLYDEAVMS</sequence>
<dbReference type="InterPro" id="IPR001296">
    <property type="entry name" value="Glyco_trans_1"/>
</dbReference>
<dbReference type="Proteomes" id="UP000195437">
    <property type="component" value="Chromosome"/>
</dbReference>
<protein>
    <recommendedName>
        <fullName evidence="5">Glycosyl transferase family 1</fullName>
    </recommendedName>
</protein>
<evidence type="ECO:0000313" key="4">
    <source>
        <dbReference type="Proteomes" id="UP000195437"/>
    </source>
</evidence>
<dbReference type="InterPro" id="IPR047691">
    <property type="entry name" value="PelF-like"/>
</dbReference>
<evidence type="ECO:0000259" key="1">
    <source>
        <dbReference type="Pfam" id="PF00534"/>
    </source>
</evidence>
<evidence type="ECO:0000259" key="2">
    <source>
        <dbReference type="Pfam" id="PF11997"/>
    </source>
</evidence>
<dbReference type="EMBL" id="CP021434">
    <property type="protein sequence ID" value="ARU62964.1"/>
    <property type="molecule type" value="Genomic_DNA"/>
</dbReference>
<dbReference type="PANTHER" id="PTHR12526:SF608">
    <property type="entry name" value="PELF"/>
    <property type="match status" value="1"/>
</dbReference>
<dbReference type="SUPFAM" id="SSF53756">
    <property type="entry name" value="UDP-Glycosyltransferase/glycogen phosphorylase"/>
    <property type="match status" value="1"/>
</dbReference>
<keyword evidence="4" id="KW-1185">Reference proteome</keyword>
<proteinExistence type="predicted"/>
<accession>A0A1Y0IUF9</accession>
<feature type="domain" description="DUF3492" evidence="2">
    <location>
        <begin position="1"/>
        <end position="256"/>
    </location>
</feature>
<dbReference type="OrthoDB" id="9772485at2"/>
<reference evidence="4" key="1">
    <citation type="submission" date="2017-05" db="EMBL/GenBank/DDBJ databases">
        <authorList>
            <person name="Sung H."/>
        </authorList>
    </citation>
    <scope>NUCLEOTIDE SEQUENCE [LARGE SCALE GENOMIC DNA]</scope>
    <source>
        <strain evidence="4">AR23208</strain>
    </source>
</reference>
<evidence type="ECO:0000313" key="3">
    <source>
        <dbReference type="EMBL" id="ARU62964.1"/>
    </source>
</evidence>
<gene>
    <name evidence="3" type="ORF">CBW65_19735</name>
</gene>
<evidence type="ECO:0008006" key="5">
    <source>
        <dbReference type="Google" id="ProtNLM"/>
    </source>
</evidence>
<dbReference type="KEGG" id="tum:CBW65_19735"/>
<dbReference type="InterPro" id="IPR022622">
    <property type="entry name" value="DUF3492"/>
</dbReference>
<dbReference type="Gene3D" id="3.40.50.2000">
    <property type="entry name" value="Glycogen Phosphorylase B"/>
    <property type="match status" value="2"/>
</dbReference>